<dbReference type="PANTHER" id="PTHR39639:SF1">
    <property type="entry name" value="DUF262 DOMAIN-CONTAINING PROTEIN"/>
    <property type="match status" value="1"/>
</dbReference>
<dbReference type="RefSeq" id="WP_074062339.1">
    <property type="nucleotide sequence ID" value="NZ_CP017241.1"/>
</dbReference>
<name>A0A1L5P7J7_RHIET</name>
<dbReference type="InterPro" id="IPR004919">
    <property type="entry name" value="GmrSD_N"/>
</dbReference>
<evidence type="ECO:0000259" key="1">
    <source>
        <dbReference type="Pfam" id="PF03235"/>
    </source>
</evidence>
<reference evidence="2 3" key="1">
    <citation type="submission" date="2016-09" db="EMBL/GenBank/DDBJ databases">
        <title>The complete genome sequences of Rhizobium gallicum, symbiovars gallicum and phaseoli, symbionts associated to common bean (Phaseolus vulgaris).</title>
        <authorList>
            <person name="Bustos P."/>
            <person name="Santamaria R.I."/>
            <person name="Perez-Carrascal O.M."/>
            <person name="Juarez S."/>
            <person name="Lozano L."/>
            <person name="Martinez-Flores I."/>
            <person name="Martinez-Romero E."/>
            <person name="Cevallos M."/>
            <person name="Romero D."/>
            <person name="Davila G."/>
            <person name="Gonzalez V."/>
        </authorList>
    </citation>
    <scope>NUCLEOTIDE SEQUENCE [LARGE SCALE GENOMIC DNA]</scope>
    <source>
        <strain evidence="2 3">8C-3</strain>
    </source>
</reference>
<feature type="domain" description="GmrSD restriction endonucleases N-terminal" evidence="1">
    <location>
        <begin position="13"/>
        <end position="160"/>
    </location>
</feature>
<evidence type="ECO:0000313" key="2">
    <source>
        <dbReference type="EMBL" id="APO76100.1"/>
    </source>
</evidence>
<dbReference type="Proteomes" id="UP000185109">
    <property type="component" value="Chromosome"/>
</dbReference>
<gene>
    <name evidence="2" type="ORF">AM571_CH03306</name>
</gene>
<sequence length="348" mass="40072">MKSFDSRTYSINDFVDWEKQGQLELNPTFQRRPVWSDKAKSFLMDTIIRGKPIPKFFIRQKLNVTTRTSIREVVDGQQRLRSILSFVKDGFVISRAQNPEFGGTRFSQLPEDVQAQVLSYEISVDLLINLPDSEVLDIFSRLNSYAVILNEQEKLNAEHFGPFKILADNIGRKYNDYWVKNTVLTPRQILRMAEVNLVADLLISLLEGIRGKKRVRGYYKQYERTFTVDVTDLEARFDRVVATISKIFPEGLSGSEFSRPFLFYSLFNAVAHCLFGLPGFAQPRINIETESAIEIARNGLERVEELFAVEDTGELAIEEREFLQNSRRATTDQSVREGRARFLLSLMA</sequence>
<dbReference type="EMBL" id="CP017241">
    <property type="protein sequence ID" value="APO76100.1"/>
    <property type="molecule type" value="Genomic_DNA"/>
</dbReference>
<dbReference type="Pfam" id="PF03235">
    <property type="entry name" value="GmrSD_N"/>
    <property type="match status" value="1"/>
</dbReference>
<dbReference type="AlphaFoldDB" id="A0A1L5P7J7"/>
<accession>A0A1L5P7J7</accession>
<protein>
    <recommendedName>
        <fullName evidence="1">GmrSD restriction endonucleases N-terminal domain-containing protein</fullName>
    </recommendedName>
</protein>
<evidence type="ECO:0000313" key="3">
    <source>
        <dbReference type="Proteomes" id="UP000185109"/>
    </source>
</evidence>
<proteinExistence type="predicted"/>
<dbReference type="PANTHER" id="PTHR39639">
    <property type="entry name" value="CHROMOSOME 16, WHOLE GENOME SHOTGUN SEQUENCE"/>
    <property type="match status" value="1"/>
</dbReference>
<organism evidence="2 3">
    <name type="scientific">Rhizobium etli 8C-3</name>
    <dbReference type="NCBI Taxonomy" id="538025"/>
    <lineage>
        <taxon>Bacteria</taxon>
        <taxon>Pseudomonadati</taxon>
        <taxon>Pseudomonadota</taxon>
        <taxon>Alphaproteobacteria</taxon>
        <taxon>Hyphomicrobiales</taxon>
        <taxon>Rhizobiaceae</taxon>
        <taxon>Rhizobium/Agrobacterium group</taxon>
        <taxon>Rhizobium</taxon>
    </lineage>
</organism>